<dbReference type="Pfam" id="PF01757">
    <property type="entry name" value="Acyl_transf_3"/>
    <property type="match status" value="1"/>
</dbReference>
<feature type="transmembrane region" description="Helical" evidence="1">
    <location>
        <begin position="86"/>
        <end position="106"/>
    </location>
</feature>
<sequence length="357" mass="41406">MKISEFLNKDNNNLDLARIILACLVIVGHSEAINGSGIYWIDPFHHFLKFTYAGAFAVKVFLFISGLVVTNSYLSKKSVVYFVISRLFRILPGLLFVLLVTVFIFGPIVTNLEFKEYLSQLNYFAYIRHNIVFYSDYLLPGVFVENLYPNIVNGSLWTLRYEIGCYIILPILFLFLGNRNKKYFIFPILLVFIDTLLPNRFFLGFIDNNPEKYLLPMAFAYGVFFAIFSTKIFINIYVVLVSFLVFFFLKSTIYAEILFTLASCNLVLFLSSLKYILKMKPKYDISYGVYLWGFLIQQTLFSLFGHINIIIHCLLAILFSVVLAVITFIFIEKPFMNFGKAFLNFINEKYLNSVKVI</sequence>
<dbReference type="InterPro" id="IPR002656">
    <property type="entry name" value="Acyl_transf_3_dom"/>
</dbReference>
<dbReference type="GO" id="GO:0016020">
    <property type="term" value="C:membrane"/>
    <property type="evidence" value="ECO:0007669"/>
    <property type="project" value="TreeGrafter"/>
</dbReference>
<keyword evidence="1" id="KW-0472">Membrane</keyword>
<dbReference type="GO" id="GO:0016747">
    <property type="term" value="F:acyltransferase activity, transferring groups other than amino-acyl groups"/>
    <property type="evidence" value="ECO:0007669"/>
    <property type="project" value="InterPro"/>
</dbReference>
<keyword evidence="1" id="KW-1133">Transmembrane helix</keyword>
<dbReference type="RefSeq" id="WP_369753150.1">
    <property type="nucleotide sequence ID" value="NZ_CP165625.1"/>
</dbReference>
<dbReference type="AlphaFoldDB" id="A0AB39W300"/>
<evidence type="ECO:0000256" key="1">
    <source>
        <dbReference type="SAM" id="Phobius"/>
    </source>
</evidence>
<feature type="transmembrane region" description="Helical" evidence="1">
    <location>
        <begin position="159"/>
        <end position="177"/>
    </location>
</feature>
<keyword evidence="1" id="KW-0812">Transmembrane</keyword>
<dbReference type="EMBL" id="CP165625">
    <property type="protein sequence ID" value="XDU95691.1"/>
    <property type="molecule type" value="Genomic_DNA"/>
</dbReference>
<proteinExistence type="predicted"/>
<protein>
    <submittedName>
        <fullName evidence="3">Acyltransferase family protein</fullName>
        <ecNumber evidence="3">2.3.-.-</ecNumber>
    </submittedName>
</protein>
<evidence type="ECO:0000313" key="3">
    <source>
        <dbReference type="EMBL" id="XDU95691.1"/>
    </source>
</evidence>
<dbReference type="PANTHER" id="PTHR23028">
    <property type="entry name" value="ACETYLTRANSFERASE"/>
    <property type="match status" value="1"/>
</dbReference>
<dbReference type="EC" id="2.3.-.-" evidence="3"/>
<name>A0AB39W300_9FLAO</name>
<feature type="transmembrane region" description="Helical" evidence="1">
    <location>
        <begin position="285"/>
        <end position="303"/>
    </location>
</feature>
<feature type="transmembrane region" description="Helical" evidence="1">
    <location>
        <begin position="53"/>
        <end position="74"/>
    </location>
</feature>
<feature type="transmembrane region" description="Helical" evidence="1">
    <location>
        <begin position="183"/>
        <end position="206"/>
    </location>
</feature>
<feature type="transmembrane region" description="Helical" evidence="1">
    <location>
        <begin position="218"/>
        <end position="247"/>
    </location>
</feature>
<organism evidence="3">
    <name type="scientific">Flavobacterium sp. WC2409</name>
    <dbReference type="NCBI Taxonomy" id="3234139"/>
    <lineage>
        <taxon>Bacteria</taxon>
        <taxon>Pseudomonadati</taxon>
        <taxon>Bacteroidota</taxon>
        <taxon>Flavobacteriia</taxon>
        <taxon>Flavobacteriales</taxon>
        <taxon>Flavobacteriaceae</taxon>
        <taxon>Flavobacterium</taxon>
    </lineage>
</organism>
<feature type="domain" description="Acyltransferase 3" evidence="2">
    <location>
        <begin position="12"/>
        <end position="327"/>
    </location>
</feature>
<keyword evidence="3" id="KW-0808">Transferase</keyword>
<feature type="transmembrane region" description="Helical" evidence="1">
    <location>
        <begin position="309"/>
        <end position="331"/>
    </location>
</feature>
<feature type="transmembrane region" description="Helical" evidence="1">
    <location>
        <begin position="253"/>
        <end position="273"/>
    </location>
</feature>
<feature type="transmembrane region" description="Helical" evidence="1">
    <location>
        <begin position="20"/>
        <end position="41"/>
    </location>
</feature>
<gene>
    <name evidence="3" type="ORF">AB3G34_00890</name>
</gene>
<dbReference type="InterPro" id="IPR050879">
    <property type="entry name" value="Acyltransferase_3"/>
</dbReference>
<dbReference type="GO" id="GO:0000271">
    <property type="term" value="P:polysaccharide biosynthetic process"/>
    <property type="evidence" value="ECO:0007669"/>
    <property type="project" value="TreeGrafter"/>
</dbReference>
<reference evidence="3" key="1">
    <citation type="submission" date="2024-07" db="EMBL/GenBank/DDBJ databases">
        <authorList>
            <person name="Biller S.J."/>
        </authorList>
    </citation>
    <scope>NUCLEOTIDE SEQUENCE</scope>
    <source>
        <strain evidence="3">WC2409</strain>
    </source>
</reference>
<keyword evidence="3" id="KW-0012">Acyltransferase</keyword>
<evidence type="ECO:0000259" key="2">
    <source>
        <dbReference type="Pfam" id="PF01757"/>
    </source>
</evidence>
<accession>A0AB39W300</accession>
<dbReference type="PANTHER" id="PTHR23028:SF53">
    <property type="entry name" value="ACYL_TRANSF_3 DOMAIN-CONTAINING PROTEIN"/>
    <property type="match status" value="1"/>
</dbReference>